<dbReference type="EMBL" id="JBHSFK010000045">
    <property type="protein sequence ID" value="MFC4506548.1"/>
    <property type="molecule type" value="Genomic_DNA"/>
</dbReference>
<keyword evidence="2 7" id="KW-0436">Ligase</keyword>
<comment type="similarity">
    <text evidence="1 3 4">Belongs to the glutamine synthetase family.</text>
</comment>
<evidence type="ECO:0000313" key="8">
    <source>
        <dbReference type="Proteomes" id="UP001595839"/>
    </source>
</evidence>
<organism evidence="7 8">
    <name type="scientific">Streptomyces vulcanius</name>
    <dbReference type="NCBI Taxonomy" id="1441876"/>
    <lineage>
        <taxon>Bacteria</taxon>
        <taxon>Bacillati</taxon>
        <taxon>Actinomycetota</taxon>
        <taxon>Actinomycetes</taxon>
        <taxon>Kitasatosporales</taxon>
        <taxon>Streptomycetaceae</taxon>
        <taxon>Streptomyces</taxon>
    </lineage>
</organism>
<evidence type="ECO:0000256" key="1">
    <source>
        <dbReference type="ARBA" id="ARBA00009897"/>
    </source>
</evidence>
<dbReference type="PROSITE" id="PS51987">
    <property type="entry name" value="GS_CATALYTIC"/>
    <property type="match status" value="1"/>
</dbReference>
<evidence type="ECO:0000313" key="7">
    <source>
        <dbReference type="EMBL" id="MFC4506548.1"/>
    </source>
</evidence>
<evidence type="ECO:0000256" key="4">
    <source>
        <dbReference type="RuleBase" id="RU000384"/>
    </source>
</evidence>
<dbReference type="Proteomes" id="UP001595839">
    <property type="component" value="Unassembled WGS sequence"/>
</dbReference>
<dbReference type="InterPro" id="IPR014746">
    <property type="entry name" value="Gln_synth/guanido_kin_cat_dom"/>
</dbReference>
<proteinExistence type="inferred from homology"/>
<dbReference type="SMART" id="SM01230">
    <property type="entry name" value="Gln-synt_C"/>
    <property type="match status" value="1"/>
</dbReference>
<dbReference type="InterPro" id="IPR036651">
    <property type="entry name" value="Gln_synt_N_sf"/>
</dbReference>
<dbReference type="PANTHER" id="PTHR43785">
    <property type="entry name" value="GAMMA-GLUTAMYLPUTRESCINE SYNTHETASE"/>
    <property type="match status" value="1"/>
</dbReference>
<keyword evidence="8" id="KW-1185">Reference proteome</keyword>
<evidence type="ECO:0000256" key="2">
    <source>
        <dbReference type="ARBA" id="ARBA00022598"/>
    </source>
</evidence>
<feature type="region of interest" description="Disordered" evidence="5">
    <location>
        <begin position="1"/>
        <end position="35"/>
    </location>
</feature>
<dbReference type="Pfam" id="PF00120">
    <property type="entry name" value="Gln-synt_C"/>
    <property type="match status" value="1"/>
</dbReference>
<reference evidence="8" key="1">
    <citation type="journal article" date="2019" name="Int. J. Syst. Evol. Microbiol.">
        <title>The Global Catalogue of Microorganisms (GCM) 10K type strain sequencing project: providing services to taxonomists for standard genome sequencing and annotation.</title>
        <authorList>
            <consortium name="The Broad Institute Genomics Platform"/>
            <consortium name="The Broad Institute Genome Sequencing Center for Infectious Disease"/>
            <person name="Wu L."/>
            <person name="Ma J."/>
        </authorList>
    </citation>
    <scope>NUCLEOTIDE SEQUENCE [LARGE SCALE GENOMIC DNA]</scope>
    <source>
        <strain evidence="8">CGMCC 4.7177</strain>
    </source>
</reference>
<evidence type="ECO:0000256" key="5">
    <source>
        <dbReference type="SAM" id="MobiDB-lite"/>
    </source>
</evidence>
<sequence>MTHDDQHQAQLEEQHDKERPDLGLRPSAQPAEPDRLMEGVRSGEITRVMLAVPDMQGRLKGKILDADVFVDCMGSAAEVCAYILATDIDMTPLGDFDLTGWKQGYGDIGVKADPGTLRMLPHQAGTALVIGDAFHHDGTPVEVAPRHMLRTQLERLKDLGYDAAVGVESEFLLLAGTPEDARAAGYRDLRPAWPHNLDYALGHPPKISAFFRDLHDALRRAGIPVEAIKTEGAAGQVEVTFSYGDPMLACDAYPAYRLIVDDLAQHYGMTPVWMAAPFAGVGSGLHLHLSLWSASGNAFTYHRSQDLPPAMEKAIAGLISGMPHLAPLYAPTTNSYKRYRPHSFAPTRHTWGFDNRGCAVRVTGIGEAAHLENRWAGADANVYLALAAVSAAIVHGFNDDPELPEPCVGDPYQAYAVPVPRDLIEAAAHFTGSKIPHEAFGENVTRHYTRAARAEILRQRTQVTDIEREQGIGRA</sequence>
<dbReference type="EC" id="6.3.1.-" evidence="7"/>
<evidence type="ECO:0000259" key="6">
    <source>
        <dbReference type="PROSITE" id="PS51987"/>
    </source>
</evidence>
<dbReference type="InterPro" id="IPR008146">
    <property type="entry name" value="Gln_synth_cat_dom"/>
</dbReference>
<feature type="compositionally biased region" description="Basic and acidic residues" evidence="5">
    <location>
        <begin position="1"/>
        <end position="22"/>
    </location>
</feature>
<dbReference type="Gene3D" id="3.30.590.10">
    <property type="entry name" value="Glutamine synthetase/guanido kinase, catalytic domain"/>
    <property type="match status" value="1"/>
</dbReference>
<dbReference type="PANTHER" id="PTHR43785:SF12">
    <property type="entry name" value="TYPE-1 GLUTAMINE SYNTHETASE 2"/>
    <property type="match status" value="1"/>
</dbReference>
<gene>
    <name evidence="7" type="ORF">ACFPIH_45105</name>
</gene>
<name>A0ABV9B7U8_9ACTN</name>
<comment type="caution">
    <text evidence="7">The sequence shown here is derived from an EMBL/GenBank/DDBJ whole genome shotgun (WGS) entry which is preliminary data.</text>
</comment>
<feature type="domain" description="GS catalytic" evidence="6">
    <location>
        <begin position="145"/>
        <end position="475"/>
    </location>
</feature>
<accession>A0ABV9B7U8</accession>
<dbReference type="SUPFAM" id="SSF55931">
    <property type="entry name" value="Glutamine synthetase/guanido kinase"/>
    <property type="match status" value="1"/>
</dbReference>
<dbReference type="GO" id="GO:0016874">
    <property type="term" value="F:ligase activity"/>
    <property type="evidence" value="ECO:0007669"/>
    <property type="project" value="UniProtKB-KW"/>
</dbReference>
<protein>
    <submittedName>
        <fullName evidence="7">Glutamine synthetase family protein</fullName>
        <ecNumber evidence="7">6.3.1.-</ecNumber>
    </submittedName>
</protein>
<dbReference type="SUPFAM" id="SSF54368">
    <property type="entry name" value="Glutamine synthetase, N-terminal domain"/>
    <property type="match status" value="1"/>
</dbReference>
<dbReference type="RefSeq" id="WP_381184559.1">
    <property type="nucleotide sequence ID" value="NZ_JBHSFK010000045.1"/>
</dbReference>
<dbReference type="Gene3D" id="3.10.20.70">
    <property type="entry name" value="Glutamine synthetase, N-terminal domain"/>
    <property type="match status" value="1"/>
</dbReference>
<evidence type="ECO:0000256" key="3">
    <source>
        <dbReference type="PROSITE-ProRule" id="PRU01331"/>
    </source>
</evidence>